<feature type="transmembrane region" description="Helical" evidence="3">
    <location>
        <begin position="113"/>
        <end position="131"/>
    </location>
</feature>
<dbReference type="PANTHER" id="PTHR43318">
    <property type="entry name" value="UDP-N-ACETYLGLUCOSAMINE 4,6-DEHYDRATASE"/>
    <property type="match status" value="1"/>
</dbReference>
<evidence type="ECO:0000259" key="4">
    <source>
        <dbReference type="Pfam" id="PF02719"/>
    </source>
</evidence>
<dbReference type="RefSeq" id="WP_089792315.1">
    <property type="nucleotide sequence ID" value="NZ_FPBP01000001.1"/>
</dbReference>
<dbReference type="OrthoDB" id="9803111at2"/>
<dbReference type="CDD" id="cd05237">
    <property type="entry name" value="UDP_invert_4-6DH_SDR_e"/>
    <property type="match status" value="1"/>
</dbReference>
<feature type="transmembrane region" description="Helical" evidence="3">
    <location>
        <begin position="83"/>
        <end position="101"/>
    </location>
</feature>
<evidence type="ECO:0000313" key="5">
    <source>
        <dbReference type="EMBL" id="SFU33524.1"/>
    </source>
</evidence>
<evidence type="ECO:0000256" key="1">
    <source>
        <dbReference type="ARBA" id="ARBA00007430"/>
    </source>
</evidence>
<dbReference type="InterPro" id="IPR036291">
    <property type="entry name" value="NAD(P)-bd_dom_sf"/>
</dbReference>
<evidence type="ECO:0000256" key="3">
    <source>
        <dbReference type="SAM" id="Phobius"/>
    </source>
</evidence>
<feature type="domain" description="Polysaccharide biosynthesis protein CapD-like" evidence="4">
    <location>
        <begin position="283"/>
        <end position="576"/>
    </location>
</feature>
<keyword evidence="3" id="KW-1133">Transmembrane helix</keyword>
<feature type="transmembrane region" description="Helical" evidence="3">
    <location>
        <begin position="52"/>
        <end position="71"/>
    </location>
</feature>
<comment type="similarity">
    <text evidence="1">Belongs to the polysaccharide synthase family.</text>
</comment>
<dbReference type="Proteomes" id="UP000198693">
    <property type="component" value="Unassembled WGS sequence"/>
</dbReference>
<accession>A0A1I7FBH8</accession>
<dbReference type="SUPFAM" id="SSF51735">
    <property type="entry name" value="NAD(P)-binding Rossmann-fold domains"/>
    <property type="match status" value="1"/>
</dbReference>
<name>A0A1I7FBH8_9GAMM</name>
<dbReference type="EMBL" id="FPBP01000001">
    <property type="protein sequence ID" value="SFU33524.1"/>
    <property type="molecule type" value="Genomic_DNA"/>
</dbReference>
<dbReference type="InterPro" id="IPR003869">
    <property type="entry name" value="Polysac_CapD-like"/>
</dbReference>
<organism evidence="5 6">
    <name type="scientific">Halomonas korlensis</name>
    <dbReference type="NCBI Taxonomy" id="463301"/>
    <lineage>
        <taxon>Bacteria</taxon>
        <taxon>Pseudomonadati</taxon>
        <taxon>Pseudomonadota</taxon>
        <taxon>Gammaproteobacteria</taxon>
        <taxon>Oceanospirillales</taxon>
        <taxon>Halomonadaceae</taxon>
        <taxon>Halomonas</taxon>
    </lineage>
</organism>
<feature type="transmembrane region" description="Helical" evidence="3">
    <location>
        <begin position="21"/>
        <end position="40"/>
    </location>
</feature>
<dbReference type="InterPro" id="IPR029063">
    <property type="entry name" value="SAM-dependent_MTases_sf"/>
</dbReference>
<keyword evidence="3" id="KW-0472">Membrane</keyword>
<dbReference type="STRING" id="463301.SAMN04487955_101367"/>
<dbReference type="Gene3D" id="3.40.50.720">
    <property type="entry name" value="NAD(P)-binding Rossmann-like Domain"/>
    <property type="match status" value="2"/>
</dbReference>
<evidence type="ECO:0000256" key="2">
    <source>
        <dbReference type="SAM" id="MobiDB-lite"/>
    </source>
</evidence>
<evidence type="ECO:0000313" key="6">
    <source>
        <dbReference type="Proteomes" id="UP000198693"/>
    </source>
</evidence>
<sequence>MVAMLNRLFRLPRRQKRLIQLSIDSVLLTASFFLALWLRLESWAPLMSREIWLLWSGVLLVSLLLFTRLGFYRSVIRYMSAKALQSLVVGIASSSALLLMASLFSDALPRSSGLIYAMLAMLTVGGIRFILRSLHLRNQRRDKTRVIIYGAGAAGAQLVHTLRQGSEYSPVAFIDDWRGMQTTYVEGLKVYSPDVLPRLLKDYGAKRILLAIPSAPRSRRQEILRVLEPLPVPVQTLPSMEDVIAGRARLNEIRDVTVEDLLGRDPVPPNQTLLDANIRGKVVMVTGAGGSIGSELCRQVLEQGPRQLLLFEFCEYSLYTIERELQQRVSDKKLNVSVKALLGSIQDRQRLDSVLRIFGVETIYHAAAYKHVPMLENNSIQGILNNVYGTLAMAEAAIDCGVATFVQVSTDKAVRPTNVMGTTKRLAELVCQALADQQTKTRFTMVRFGNVLGSSGSVVPLFHEQIARGGPITVTHPQVTRYFMTIPEASQLVIQAGAMGTGGDVLVLDMGEPVKIADLATEMIRLSGLEVRSEANPDGDIEISYTGLRPGEKLYEELLIGENVSDTAHPRIMAAKEDYWSWERLESYLQELYQAIQTRRHDRIRELLISAPTGYAPRDDIADLEWLGRSPSPSWPAQPVAIPADRVRSSGEAMSPALRSSSFGR</sequence>
<dbReference type="AlphaFoldDB" id="A0A1I7FBH8"/>
<dbReference type="Pfam" id="PF13727">
    <property type="entry name" value="CoA_binding_3"/>
    <property type="match status" value="1"/>
</dbReference>
<dbReference type="SUPFAM" id="SSF53335">
    <property type="entry name" value="S-adenosyl-L-methionine-dependent methyltransferases"/>
    <property type="match status" value="1"/>
</dbReference>
<dbReference type="PANTHER" id="PTHR43318:SF1">
    <property type="entry name" value="POLYSACCHARIDE BIOSYNTHESIS PROTEIN EPSC-RELATED"/>
    <property type="match status" value="1"/>
</dbReference>
<dbReference type="Pfam" id="PF02719">
    <property type="entry name" value="Polysacc_synt_2"/>
    <property type="match status" value="1"/>
</dbReference>
<protein>
    <submittedName>
        <fullName evidence="5">NDP-sugar epimerase, includes UDP-GlcNAc-inverting 4,6-dehydratase FlaA1 and capsular polysaccharide biosynthesis protein EpsC</fullName>
    </submittedName>
</protein>
<proteinExistence type="inferred from homology"/>
<dbReference type="InterPro" id="IPR051203">
    <property type="entry name" value="Polysaccharide_Synthase-Rel"/>
</dbReference>
<reference evidence="6" key="1">
    <citation type="submission" date="2016-10" db="EMBL/GenBank/DDBJ databases">
        <authorList>
            <person name="Varghese N."/>
            <person name="Submissions S."/>
        </authorList>
    </citation>
    <scope>NUCLEOTIDE SEQUENCE [LARGE SCALE GENOMIC DNA]</scope>
    <source>
        <strain evidence="6">CGMCC 1.6981</strain>
    </source>
</reference>
<gene>
    <name evidence="5" type="ORF">SAMN04487955_101367</name>
</gene>
<keyword evidence="6" id="KW-1185">Reference proteome</keyword>
<keyword evidence="3" id="KW-0812">Transmembrane</keyword>
<feature type="region of interest" description="Disordered" evidence="2">
    <location>
        <begin position="644"/>
        <end position="665"/>
    </location>
</feature>